<evidence type="ECO:0000313" key="3">
    <source>
        <dbReference type="Proteomes" id="UP000199050"/>
    </source>
</evidence>
<dbReference type="EMBL" id="FNDX01000007">
    <property type="protein sequence ID" value="SDI70717.1"/>
    <property type="molecule type" value="Genomic_DNA"/>
</dbReference>
<name>A0A1G8MS90_9BACL</name>
<evidence type="ECO:0000256" key="1">
    <source>
        <dbReference type="SAM" id="Phobius"/>
    </source>
</evidence>
<feature type="transmembrane region" description="Helical" evidence="1">
    <location>
        <begin position="116"/>
        <end position="135"/>
    </location>
</feature>
<gene>
    <name evidence="2" type="ORF">SAMN05216192_107196</name>
</gene>
<dbReference type="RefSeq" id="WP_090713828.1">
    <property type="nucleotide sequence ID" value="NZ_CBCSKY010000034.1"/>
</dbReference>
<keyword evidence="1" id="KW-0812">Transmembrane</keyword>
<keyword evidence="1" id="KW-0472">Membrane</keyword>
<feature type="transmembrane region" description="Helical" evidence="1">
    <location>
        <begin position="94"/>
        <end position="110"/>
    </location>
</feature>
<dbReference type="STRING" id="1174501.SAMN05216192_107196"/>
<protein>
    <submittedName>
        <fullName evidence="2">Uncharacterized protein</fullName>
    </submittedName>
</protein>
<dbReference type="OrthoDB" id="2657744at2"/>
<sequence>MRYREYRKIVTLDLDQIYVELLEGAFYVYSPQHPRIIIGSQYKDATLLHSLLYKYSEENTSRADAAFIEDYNGYKSFSDKISGDNRRKQRRNDVLLVLLFIAANLFNYYSNPGRELIDYFLFFILTLVSSGVAIYTGRRRAARRNGQ</sequence>
<organism evidence="2 3">
    <name type="scientific">Paenibacillus typhae</name>
    <dbReference type="NCBI Taxonomy" id="1174501"/>
    <lineage>
        <taxon>Bacteria</taxon>
        <taxon>Bacillati</taxon>
        <taxon>Bacillota</taxon>
        <taxon>Bacilli</taxon>
        <taxon>Bacillales</taxon>
        <taxon>Paenibacillaceae</taxon>
        <taxon>Paenibacillus</taxon>
    </lineage>
</organism>
<keyword evidence="3" id="KW-1185">Reference proteome</keyword>
<evidence type="ECO:0000313" key="2">
    <source>
        <dbReference type="EMBL" id="SDI70717.1"/>
    </source>
</evidence>
<accession>A0A1G8MS90</accession>
<reference evidence="3" key="1">
    <citation type="submission" date="2016-10" db="EMBL/GenBank/DDBJ databases">
        <authorList>
            <person name="Varghese N."/>
            <person name="Submissions S."/>
        </authorList>
    </citation>
    <scope>NUCLEOTIDE SEQUENCE [LARGE SCALE GENOMIC DNA]</scope>
    <source>
        <strain evidence="3">CGMCC 1.11012</strain>
    </source>
</reference>
<dbReference type="AlphaFoldDB" id="A0A1G8MS90"/>
<dbReference type="Proteomes" id="UP000199050">
    <property type="component" value="Unassembled WGS sequence"/>
</dbReference>
<proteinExistence type="predicted"/>
<keyword evidence="1" id="KW-1133">Transmembrane helix</keyword>